<proteinExistence type="predicted"/>
<comment type="caution">
    <text evidence="1">The sequence shown here is derived from an EMBL/GenBank/DDBJ whole genome shotgun (WGS) entry which is preliminary data.</text>
</comment>
<organism evidence="1 2">
    <name type="scientific">Enterococcus mundtii</name>
    <dbReference type="NCBI Taxonomy" id="53346"/>
    <lineage>
        <taxon>Bacteria</taxon>
        <taxon>Bacillati</taxon>
        <taxon>Bacillota</taxon>
        <taxon>Bacilli</taxon>
        <taxon>Lactobacillales</taxon>
        <taxon>Enterococcaceae</taxon>
        <taxon>Enterococcus</taxon>
    </lineage>
</organism>
<sequence>MIDTKMINECNNITKELQKDKILNETEVYDFTIRKSKSELPLLKSLNFMINHLTTYKLKK</sequence>
<protein>
    <submittedName>
        <fullName evidence="1">Uncharacterized protein</fullName>
    </submittedName>
</protein>
<evidence type="ECO:0000313" key="1">
    <source>
        <dbReference type="EMBL" id="ONN42605.1"/>
    </source>
</evidence>
<dbReference type="AlphaFoldDB" id="A0A1V2UGZ9"/>
<dbReference type="Proteomes" id="UP000189299">
    <property type="component" value="Unassembled WGS sequence"/>
</dbReference>
<evidence type="ECO:0000313" key="2">
    <source>
        <dbReference type="Proteomes" id="UP000189299"/>
    </source>
</evidence>
<reference evidence="1 2" key="1">
    <citation type="submission" date="2016-12" db="EMBL/GenBank/DDBJ databases">
        <authorList>
            <person name="Song W.-J."/>
            <person name="Kurnit D.M."/>
        </authorList>
    </citation>
    <scope>NUCLEOTIDE SEQUENCE [LARGE SCALE GENOMIC DNA]</scope>
    <source>
        <strain evidence="1 2">CGB1038-1_S1</strain>
    </source>
</reference>
<gene>
    <name evidence="1" type="ORF">BTN92_10065</name>
</gene>
<accession>A0A1V2UGZ9</accession>
<name>A0A1V2UGZ9_ENTMU</name>
<dbReference type="EMBL" id="MSTR01000009">
    <property type="protein sequence ID" value="ONN42605.1"/>
    <property type="molecule type" value="Genomic_DNA"/>
</dbReference>